<dbReference type="STRING" id="1423790.BN53_04245"/>
<evidence type="ECO:0000313" key="4">
    <source>
        <dbReference type="Proteomes" id="UP000009311"/>
    </source>
</evidence>
<accession>I7LDX7</accession>
<dbReference type="InterPro" id="IPR006437">
    <property type="entry name" value="Phage_terminase_lsu"/>
</dbReference>
<dbReference type="Gene3D" id="3.30.420.280">
    <property type="match status" value="1"/>
</dbReference>
<evidence type="ECO:0000313" key="3">
    <source>
        <dbReference type="EMBL" id="CCI85298.1"/>
    </source>
</evidence>
<dbReference type="AlphaFoldDB" id="I7LDX7"/>
<protein>
    <submittedName>
        <fullName evidence="3">Phage-related terminase, large subunit</fullName>
    </submittedName>
</protein>
<dbReference type="RefSeq" id="WP_009559849.1">
    <property type="nucleotide sequence ID" value="NZ_AYZN01000017.1"/>
</dbReference>
<dbReference type="eggNOG" id="COG1783">
    <property type="taxonomic scope" value="Bacteria"/>
</dbReference>
<comment type="caution">
    <text evidence="3">The sequence shown here is derived from an EMBL/GenBank/DDBJ whole genome shotgun (WGS) entry which is preliminary data.</text>
</comment>
<dbReference type="PANTHER" id="PTHR39184:SF1">
    <property type="entry name" value="PBSX PHAGE TERMINASE LARGE SUBUNIT"/>
    <property type="match status" value="1"/>
</dbReference>
<gene>
    <name evidence="3" type="ORF">BN53_04245</name>
</gene>
<dbReference type="InterPro" id="IPR035413">
    <property type="entry name" value="Terminase_L_C"/>
</dbReference>
<dbReference type="Gene3D" id="3.40.50.300">
    <property type="entry name" value="P-loop containing nucleotide triphosphate hydrolases"/>
    <property type="match status" value="1"/>
</dbReference>
<dbReference type="Proteomes" id="UP000009311">
    <property type="component" value="Unassembled WGS sequence"/>
</dbReference>
<dbReference type="Pfam" id="PF17288">
    <property type="entry name" value="Terminase_3C"/>
    <property type="match status" value="1"/>
</dbReference>
<dbReference type="EMBL" id="CAKD01000021">
    <property type="protein sequence ID" value="CCI85298.1"/>
    <property type="molecule type" value="Genomic_DNA"/>
</dbReference>
<reference evidence="3 4" key="1">
    <citation type="submission" date="2012-06" db="EMBL/GenBank/DDBJ databases">
        <title>Draft Genome Sequence of Lactobacillus pasteurii CRBIP 24.76T.</title>
        <authorList>
            <person name="Cousin S."/>
            <person name="Bouchier C."/>
            <person name="Loux V."/>
            <person name="Ma L."/>
            <person name="Creno S."/>
            <person name="Bizet C."/>
            <person name="Clermont D."/>
        </authorList>
    </citation>
    <scope>NUCLEOTIDE SEQUENCE [LARGE SCALE GENOMIC DNA]</scope>
    <source>
        <strain evidence="4">CRBIP 24.76T</strain>
    </source>
</reference>
<name>I7LDX7_9LACO</name>
<organism evidence="3 4">
    <name type="scientific">Lactobacillus pasteurii DSM 23907 = CRBIP 24.76</name>
    <dbReference type="NCBI Taxonomy" id="1423790"/>
    <lineage>
        <taxon>Bacteria</taxon>
        <taxon>Bacillati</taxon>
        <taxon>Bacillota</taxon>
        <taxon>Bacilli</taxon>
        <taxon>Lactobacillales</taxon>
        <taxon>Lactobacillaceae</taxon>
        <taxon>Lactobacillus</taxon>
    </lineage>
</organism>
<dbReference type="PANTHER" id="PTHR39184">
    <property type="match status" value="1"/>
</dbReference>
<evidence type="ECO:0000259" key="2">
    <source>
        <dbReference type="Pfam" id="PF17288"/>
    </source>
</evidence>
<sequence length="434" mass="50832">MKTVQITKQINPHFYDMWLTDKPYIVCKGGRGSFKSSVISLKLVTMMMNYISEGKTVNVISIRENANYLRDSVYNQILWAIGILNVQNEFRTKVSPLLIQHVQSGSTFYFYGANDPMKLKSNIVGNVIAIWFEEFANLKSVDVFDQSVPTFIRQKPDFIDKTKIFISYNPPRNPYSWVNEWITDRETDPDYFIDTSSYLDDELGFTTEQQLKLIERYKQTDPDYYRWLYLGEAVGLGTNVYNMKLFKYADKIPDDEYLIDIFYGMDIGFMRSATACVACGFTNKYNLYLLETWYYDPSKYELKKSPEQQAKGVHAFVEHITDKYGMYPSNMTLDSADGGLYTQYWNMYNVQWSKVRKLSEDAMIDRVQDLLAQGRFYVVKDPSNDIFIEEHKKYRWDDQTIKSDHPHVVKEDDHSVDAFKYLVLDNEQELGLSV</sequence>
<dbReference type="InterPro" id="IPR035412">
    <property type="entry name" value="Terminase_L_N"/>
</dbReference>
<dbReference type="InterPro" id="IPR027417">
    <property type="entry name" value="P-loop_NTPase"/>
</dbReference>
<dbReference type="InterPro" id="IPR052380">
    <property type="entry name" value="Viral_DNA_packaging_terminase"/>
</dbReference>
<feature type="domain" description="Phage terminase large subunit N-terminal" evidence="1">
    <location>
        <begin position="23"/>
        <end position="232"/>
    </location>
</feature>
<feature type="domain" description="Phage terminase large subunit C-terminal" evidence="2">
    <location>
        <begin position="266"/>
        <end position="423"/>
    </location>
</feature>
<dbReference type="Pfam" id="PF04466">
    <property type="entry name" value="Terminase_3"/>
    <property type="match status" value="1"/>
</dbReference>
<evidence type="ECO:0000259" key="1">
    <source>
        <dbReference type="Pfam" id="PF04466"/>
    </source>
</evidence>
<proteinExistence type="predicted"/>
<dbReference type="NCBIfam" id="TIGR01547">
    <property type="entry name" value="phage_term_2"/>
    <property type="match status" value="1"/>
</dbReference>
<keyword evidence="4" id="KW-1185">Reference proteome</keyword>